<proteinExistence type="predicted"/>
<name>A0A1J1I485_9DIPT</name>
<dbReference type="AlphaFoldDB" id="A0A1J1I485"/>
<keyword evidence="2" id="KW-1185">Reference proteome</keyword>
<evidence type="ECO:0000313" key="2">
    <source>
        <dbReference type="Proteomes" id="UP000183832"/>
    </source>
</evidence>
<gene>
    <name evidence="1" type="ORF">CLUMA_CG008628</name>
</gene>
<protein>
    <submittedName>
        <fullName evidence="1">CLUMA_CG008628, isoform A</fullName>
    </submittedName>
</protein>
<sequence>MKSCYTENLTKRLAIYLNKSRALNLFLDENLKGVSKHKNGNAKDGKDQKRLGLLHAEILYKSPYVVVLSTSLAFNIRDNIR</sequence>
<accession>A0A1J1I485</accession>
<dbReference type="Proteomes" id="UP000183832">
    <property type="component" value="Unassembled WGS sequence"/>
</dbReference>
<reference evidence="1 2" key="1">
    <citation type="submission" date="2015-04" db="EMBL/GenBank/DDBJ databases">
        <authorList>
            <person name="Syromyatnikov M.Y."/>
            <person name="Popov V.N."/>
        </authorList>
    </citation>
    <scope>NUCLEOTIDE SEQUENCE [LARGE SCALE GENOMIC DNA]</scope>
</reference>
<organism evidence="1 2">
    <name type="scientific">Clunio marinus</name>
    <dbReference type="NCBI Taxonomy" id="568069"/>
    <lineage>
        <taxon>Eukaryota</taxon>
        <taxon>Metazoa</taxon>
        <taxon>Ecdysozoa</taxon>
        <taxon>Arthropoda</taxon>
        <taxon>Hexapoda</taxon>
        <taxon>Insecta</taxon>
        <taxon>Pterygota</taxon>
        <taxon>Neoptera</taxon>
        <taxon>Endopterygota</taxon>
        <taxon>Diptera</taxon>
        <taxon>Nematocera</taxon>
        <taxon>Chironomoidea</taxon>
        <taxon>Chironomidae</taxon>
        <taxon>Clunio</taxon>
    </lineage>
</organism>
<dbReference type="EMBL" id="CVRI01000040">
    <property type="protein sequence ID" value="CRK95151.1"/>
    <property type="molecule type" value="Genomic_DNA"/>
</dbReference>
<evidence type="ECO:0000313" key="1">
    <source>
        <dbReference type="EMBL" id="CRK95151.1"/>
    </source>
</evidence>